<accession>A0A6C0D7G6</accession>
<organism evidence="2">
    <name type="scientific">viral metagenome</name>
    <dbReference type="NCBI Taxonomy" id="1070528"/>
    <lineage>
        <taxon>unclassified sequences</taxon>
        <taxon>metagenomes</taxon>
        <taxon>organismal metagenomes</taxon>
    </lineage>
</organism>
<dbReference type="EMBL" id="MN739541">
    <property type="protein sequence ID" value="QHT12074.1"/>
    <property type="molecule type" value="Genomic_DNA"/>
</dbReference>
<name>A0A6C0D7G6_9ZZZZ</name>
<dbReference type="Gene3D" id="3.40.140.10">
    <property type="entry name" value="Cytidine Deaminase, domain 2"/>
    <property type="match status" value="1"/>
</dbReference>
<dbReference type="GO" id="GO:0003824">
    <property type="term" value="F:catalytic activity"/>
    <property type="evidence" value="ECO:0007669"/>
    <property type="project" value="InterPro"/>
</dbReference>
<proteinExistence type="predicted"/>
<evidence type="ECO:0000313" key="2">
    <source>
        <dbReference type="EMBL" id="QHT12074.1"/>
    </source>
</evidence>
<dbReference type="InterPro" id="IPR002125">
    <property type="entry name" value="CMP_dCMP_dom"/>
</dbReference>
<protein>
    <recommendedName>
        <fullName evidence="1">CMP/dCMP-type deaminase domain-containing protein</fullName>
    </recommendedName>
</protein>
<feature type="domain" description="CMP/dCMP-type deaminase" evidence="1">
    <location>
        <begin position="24"/>
        <end position="112"/>
    </location>
</feature>
<reference evidence="2" key="1">
    <citation type="journal article" date="2020" name="Nature">
        <title>Giant virus diversity and host interactions through global metagenomics.</title>
        <authorList>
            <person name="Schulz F."/>
            <person name="Roux S."/>
            <person name="Paez-Espino D."/>
            <person name="Jungbluth S."/>
            <person name="Walsh D.A."/>
            <person name="Denef V.J."/>
            <person name="McMahon K.D."/>
            <person name="Konstantinidis K.T."/>
            <person name="Eloe-Fadrosh E.A."/>
            <person name="Kyrpides N.C."/>
            <person name="Woyke T."/>
        </authorList>
    </citation>
    <scope>NUCLEOTIDE SEQUENCE</scope>
    <source>
        <strain evidence="2">GVMAG-M-3300023174-129</strain>
    </source>
</reference>
<dbReference type="SUPFAM" id="SSF53927">
    <property type="entry name" value="Cytidine deaminase-like"/>
    <property type="match status" value="1"/>
</dbReference>
<evidence type="ECO:0000259" key="1">
    <source>
        <dbReference type="Pfam" id="PF00383"/>
    </source>
</evidence>
<dbReference type="InterPro" id="IPR016193">
    <property type="entry name" value="Cytidine_deaminase-like"/>
</dbReference>
<sequence length="147" mass="16655">MNLLLSSFLEDKAIANLVSTYKTSVHVAFLVKRNKVISVATNRVGTRSRGCGYSDCTIHAEKNVVKQLGDFDQLRGASLYVFRISKCRTKFGMDKIVNSEPCYDCHLFLEKCVKSYGLRRVFYSTNEFVELDFTAAKPIRKLSTPPK</sequence>
<dbReference type="AlphaFoldDB" id="A0A6C0D7G6"/>
<dbReference type="Pfam" id="PF00383">
    <property type="entry name" value="dCMP_cyt_deam_1"/>
    <property type="match status" value="1"/>
</dbReference>